<organism evidence="3 4">
    <name type="scientific">Cherax quadricarinatus</name>
    <name type="common">Australian red claw crayfish</name>
    <dbReference type="NCBI Taxonomy" id="27406"/>
    <lineage>
        <taxon>Eukaryota</taxon>
        <taxon>Metazoa</taxon>
        <taxon>Ecdysozoa</taxon>
        <taxon>Arthropoda</taxon>
        <taxon>Crustacea</taxon>
        <taxon>Multicrustacea</taxon>
        <taxon>Malacostraca</taxon>
        <taxon>Eumalacostraca</taxon>
        <taxon>Eucarida</taxon>
        <taxon>Decapoda</taxon>
        <taxon>Pleocyemata</taxon>
        <taxon>Astacidea</taxon>
        <taxon>Parastacoidea</taxon>
        <taxon>Parastacidae</taxon>
        <taxon>Cherax</taxon>
    </lineage>
</organism>
<evidence type="ECO:0000256" key="1">
    <source>
        <dbReference type="SAM" id="MobiDB-lite"/>
    </source>
</evidence>
<accession>A0AAW0VZN7</accession>
<feature type="compositionally biased region" description="Low complexity" evidence="1">
    <location>
        <begin position="400"/>
        <end position="410"/>
    </location>
</feature>
<dbReference type="Pfam" id="PF21388">
    <property type="entry name" value="SPATA2_PUB-like"/>
    <property type="match status" value="1"/>
</dbReference>
<name>A0AAW0VZN7_CHEQU</name>
<dbReference type="Gene3D" id="1.20.58.2190">
    <property type="match status" value="1"/>
</dbReference>
<dbReference type="PANTHER" id="PTHR15326">
    <property type="entry name" value="SPERMATOGENESIS-ASSOCIATED PROTEIN 2/TAMOZHENNIC"/>
    <property type="match status" value="1"/>
</dbReference>
<comment type="caution">
    <text evidence="3">The sequence shown here is derived from an EMBL/GenBank/DDBJ whole genome shotgun (WGS) entry which is preliminary data.</text>
</comment>
<feature type="region of interest" description="Disordered" evidence="1">
    <location>
        <begin position="377"/>
        <end position="421"/>
    </location>
</feature>
<dbReference type="Proteomes" id="UP001445076">
    <property type="component" value="Unassembled WGS sequence"/>
</dbReference>
<dbReference type="PANTHER" id="PTHR15326:SF2">
    <property type="entry name" value="PROTEIN TAMOZHENNIC"/>
    <property type="match status" value="1"/>
</dbReference>
<keyword evidence="4" id="KW-1185">Reference proteome</keyword>
<feature type="non-terminal residue" evidence="3">
    <location>
        <position position="421"/>
    </location>
</feature>
<reference evidence="3 4" key="1">
    <citation type="journal article" date="2024" name="BMC Genomics">
        <title>Genome assembly of redclaw crayfish (Cherax quadricarinatus) provides insights into its immune adaptation and hypoxia tolerance.</title>
        <authorList>
            <person name="Liu Z."/>
            <person name="Zheng J."/>
            <person name="Li H."/>
            <person name="Fang K."/>
            <person name="Wang S."/>
            <person name="He J."/>
            <person name="Zhou D."/>
            <person name="Weng S."/>
            <person name="Chi M."/>
            <person name="Gu Z."/>
            <person name="He J."/>
            <person name="Li F."/>
            <person name="Wang M."/>
        </authorList>
    </citation>
    <scope>NUCLEOTIDE SEQUENCE [LARGE SCALE GENOMIC DNA]</scope>
    <source>
        <strain evidence="3">ZL_2023a</strain>
    </source>
</reference>
<feature type="compositionally biased region" description="Polar residues" evidence="1">
    <location>
        <begin position="411"/>
        <end position="421"/>
    </location>
</feature>
<dbReference type="SUPFAM" id="SSF143503">
    <property type="entry name" value="PUG domain-like"/>
    <property type="match status" value="1"/>
</dbReference>
<evidence type="ECO:0000313" key="3">
    <source>
        <dbReference type="EMBL" id="KAK8721972.1"/>
    </source>
</evidence>
<protein>
    <recommendedName>
        <fullName evidence="2">Spermatogenesis-associated protein 2 PUB-like domain-containing protein</fullName>
    </recommendedName>
</protein>
<feature type="domain" description="Spermatogenesis-associated protein 2 PUB-like" evidence="2">
    <location>
        <begin position="174"/>
        <end position="353"/>
    </location>
</feature>
<sequence>MTMYHMALPPHMGGPHPPTVHSSLFPSAILPPPMPHNYAIHTFPHSTHQTHSAHTTSLAAAAAAANVSLPIGSGNSALLTHPSPMLSQPSPVYAPPTSIYVNPYLATPLPHTHTHPTHQHPSTMVYGMPGGPPPGMMPPQQSGGQTAAPPLLSGPVLSVDEELMEEMNTLHLGYIETEDSPHKLEQREKLERVIMEYLAITPHSHKFTFHQVSEVLENSVNTVGEFSAYSAACAFDALAHYAANLITQPWRKEFREIKLYSGFWVHQVAHHLAGAESVLSLMGYVPRSRPPAGSSDCGDPACLVLEGVLDPDLISRLALDCLIAYCECQVLKKISEGVREFGLTWRQILQFRQLHIGGVDVTVRHLLFTLRQRIQPQSQAEANHRQTPSSSGPPLPVRQSSASGTSASTSIPVSTSHPAQD</sequence>
<feature type="compositionally biased region" description="Polar residues" evidence="1">
    <location>
        <begin position="377"/>
        <end position="390"/>
    </location>
</feature>
<dbReference type="EMBL" id="JARKIK010000097">
    <property type="protein sequence ID" value="KAK8721972.1"/>
    <property type="molecule type" value="Genomic_DNA"/>
</dbReference>
<proteinExistence type="predicted"/>
<dbReference type="InterPro" id="IPR048839">
    <property type="entry name" value="SPATA2_PUB-like"/>
</dbReference>
<dbReference type="InterPro" id="IPR036339">
    <property type="entry name" value="PUB-like_dom_sf"/>
</dbReference>
<dbReference type="AlphaFoldDB" id="A0AAW0VZN7"/>
<evidence type="ECO:0000259" key="2">
    <source>
        <dbReference type="Pfam" id="PF21388"/>
    </source>
</evidence>
<evidence type="ECO:0000313" key="4">
    <source>
        <dbReference type="Proteomes" id="UP001445076"/>
    </source>
</evidence>
<dbReference type="GO" id="GO:0005737">
    <property type="term" value="C:cytoplasm"/>
    <property type="evidence" value="ECO:0007669"/>
    <property type="project" value="TreeGrafter"/>
</dbReference>
<gene>
    <name evidence="3" type="ORF">OTU49_012403</name>
</gene>